<evidence type="ECO:0000313" key="7">
    <source>
        <dbReference type="EMBL" id="MDX8532265.1"/>
    </source>
</evidence>
<dbReference type="RefSeq" id="WP_320248278.1">
    <property type="nucleotide sequence ID" value="NZ_JAVIIQ010000005.1"/>
</dbReference>
<evidence type="ECO:0000256" key="2">
    <source>
        <dbReference type="ARBA" id="ARBA00022448"/>
    </source>
</evidence>
<keyword evidence="5" id="KW-0029">Amino-acid transport</keyword>
<dbReference type="InterPro" id="IPR052156">
    <property type="entry name" value="BCAA_Transport_ATP-bd_LivF"/>
</dbReference>
<dbReference type="InterPro" id="IPR003439">
    <property type="entry name" value="ABC_transporter-like_ATP-bd"/>
</dbReference>
<dbReference type="GO" id="GO:0005524">
    <property type="term" value="F:ATP binding"/>
    <property type="evidence" value="ECO:0007669"/>
    <property type="project" value="UniProtKB-KW"/>
</dbReference>
<dbReference type="PANTHER" id="PTHR43820">
    <property type="entry name" value="HIGH-AFFINITY BRANCHED-CHAIN AMINO ACID TRANSPORT ATP-BINDING PROTEIN LIVF"/>
    <property type="match status" value="1"/>
</dbReference>
<dbReference type="InterPro" id="IPR027417">
    <property type="entry name" value="P-loop_NTPase"/>
</dbReference>
<dbReference type="SUPFAM" id="SSF52540">
    <property type="entry name" value="P-loop containing nucleoside triphosphate hydrolases"/>
    <property type="match status" value="1"/>
</dbReference>
<comment type="caution">
    <text evidence="7">The sequence shown here is derived from an EMBL/GenBank/DDBJ whole genome shotgun (WGS) entry which is preliminary data.</text>
</comment>
<proteinExistence type="inferred from homology"/>
<dbReference type="Proteomes" id="UP001285154">
    <property type="component" value="Unassembled WGS sequence"/>
</dbReference>
<organism evidence="7 8">
    <name type="scientific">Mesorhizobium vachelliae</name>
    <dbReference type="NCBI Taxonomy" id="3072309"/>
    <lineage>
        <taxon>Bacteria</taxon>
        <taxon>Pseudomonadati</taxon>
        <taxon>Pseudomonadota</taxon>
        <taxon>Alphaproteobacteria</taxon>
        <taxon>Hyphomicrobiales</taxon>
        <taxon>Phyllobacteriaceae</taxon>
        <taxon>Mesorhizobium</taxon>
    </lineage>
</organism>
<evidence type="ECO:0000256" key="3">
    <source>
        <dbReference type="ARBA" id="ARBA00022741"/>
    </source>
</evidence>
<evidence type="ECO:0000256" key="1">
    <source>
        <dbReference type="ARBA" id="ARBA00005417"/>
    </source>
</evidence>
<reference evidence="7 8" key="1">
    <citation type="submission" date="2023-08" db="EMBL/GenBank/DDBJ databases">
        <title>Implementing the SeqCode for naming new Mesorhizobium species isolated from Vachellia karroo root nodules.</title>
        <authorList>
            <person name="Van Lill M."/>
        </authorList>
    </citation>
    <scope>NUCLEOTIDE SEQUENCE [LARGE SCALE GENOMIC DNA]</scope>
    <source>
        <strain evidence="7 8">VK25D</strain>
    </source>
</reference>
<dbReference type="Pfam" id="PF00005">
    <property type="entry name" value="ABC_tran"/>
    <property type="match status" value="1"/>
</dbReference>
<keyword evidence="2" id="KW-0813">Transport</keyword>
<dbReference type="EMBL" id="JAVIIQ010000005">
    <property type="protein sequence ID" value="MDX8532265.1"/>
    <property type="molecule type" value="Genomic_DNA"/>
</dbReference>
<name>A0ABU5A3M0_9HYPH</name>
<evidence type="ECO:0000313" key="8">
    <source>
        <dbReference type="Proteomes" id="UP001285154"/>
    </source>
</evidence>
<dbReference type="PANTHER" id="PTHR43820:SF4">
    <property type="entry name" value="HIGH-AFFINITY BRANCHED-CHAIN AMINO ACID TRANSPORT ATP-BINDING PROTEIN LIVF"/>
    <property type="match status" value="1"/>
</dbReference>
<dbReference type="Gene3D" id="3.40.50.300">
    <property type="entry name" value="P-loop containing nucleotide triphosphate hydrolases"/>
    <property type="match status" value="1"/>
</dbReference>
<protein>
    <submittedName>
        <fullName evidence="7">ABC transporter ATP-binding protein</fullName>
    </submittedName>
</protein>
<keyword evidence="8" id="KW-1185">Reference proteome</keyword>
<dbReference type="PROSITE" id="PS50893">
    <property type="entry name" value="ABC_TRANSPORTER_2"/>
    <property type="match status" value="1"/>
</dbReference>
<evidence type="ECO:0000256" key="5">
    <source>
        <dbReference type="ARBA" id="ARBA00022970"/>
    </source>
</evidence>
<dbReference type="InterPro" id="IPR003593">
    <property type="entry name" value="AAA+_ATPase"/>
</dbReference>
<keyword evidence="4 7" id="KW-0067">ATP-binding</keyword>
<dbReference type="SMART" id="SM00382">
    <property type="entry name" value="AAA"/>
    <property type="match status" value="1"/>
</dbReference>
<evidence type="ECO:0000259" key="6">
    <source>
        <dbReference type="PROSITE" id="PS50893"/>
    </source>
</evidence>
<dbReference type="InterPro" id="IPR017871">
    <property type="entry name" value="ABC_transporter-like_CS"/>
</dbReference>
<feature type="domain" description="ABC transporter" evidence="6">
    <location>
        <begin position="15"/>
        <end position="246"/>
    </location>
</feature>
<sequence>MTVRSDPTSQGGRLVELGGLVIRYGAIAAVQGVDLAIDAGEAVAIVGPNGAGKTSLLSAIAGVARPSAGSIRIAGKPLAGIALSDVVREGVALVPEGRNIFGSLTVMENLRLGTTPRRDASVPADIDRVFADFPILGERRDQPAGQLSGGEQQMLAIARAMLSRPRLLMLDEPSLGLAPNIVDKVYDILRQIRGQGVSLLLVEQNAARAFALADRACVMSRGVFTLTGTPAEIERHEAFDAAYFGVAMAKAGTA</sequence>
<keyword evidence="3" id="KW-0547">Nucleotide-binding</keyword>
<dbReference type="PROSITE" id="PS00211">
    <property type="entry name" value="ABC_TRANSPORTER_1"/>
    <property type="match status" value="1"/>
</dbReference>
<comment type="similarity">
    <text evidence="1">Belongs to the ABC transporter superfamily.</text>
</comment>
<evidence type="ECO:0000256" key="4">
    <source>
        <dbReference type="ARBA" id="ARBA00022840"/>
    </source>
</evidence>
<gene>
    <name evidence="7" type="ORF">RFM42_14815</name>
</gene>
<dbReference type="CDD" id="cd03224">
    <property type="entry name" value="ABC_TM1139_LivF_branched"/>
    <property type="match status" value="1"/>
</dbReference>
<accession>A0ABU5A3M0</accession>